<accession>A0A8T1A5L2</accession>
<name>A0A8T1A5L2_9STRA</name>
<comment type="caution">
    <text evidence="2">The sequence shown here is derived from an EMBL/GenBank/DDBJ whole genome shotgun (WGS) entry which is preliminary data.</text>
</comment>
<feature type="region of interest" description="Disordered" evidence="1">
    <location>
        <begin position="44"/>
        <end position="74"/>
    </location>
</feature>
<dbReference type="AlphaFoldDB" id="A0A8T1A5L2"/>
<evidence type="ECO:0000256" key="1">
    <source>
        <dbReference type="SAM" id="MobiDB-lite"/>
    </source>
</evidence>
<evidence type="ECO:0000313" key="3">
    <source>
        <dbReference type="Proteomes" id="UP000774804"/>
    </source>
</evidence>
<dbReference type="EMBL" id="RCMI01003773">
    <property type="protein sequence ID" value="KAG2871467.1"/>
    <property type="molecule type" value="Genomic_DNA"/>
</dbReference>
<protein>
    <submittedName>
        <fullName evidence="2">Uncharacterized protein</fullName>
    </submittedName>
</protein>
<sequence length="74" mass="8285">MHRRVDWFEAPSALQNRVVDLERQVAQLQGQLDLLLRLQPPPLAVVRPPAAQPPPADPAPAPQRSPEQVLVRLE</sequence>
<organism evidence="2 3">
    <name type="scientific">Phytophthora cactorum</name>
    <dbReference type="NCBI Taxonomy" id="29920"/>
    <lineage>
        <taxon>Eukaryota</taxon>
        <taxon>Sar</taxon>
        <taxon>Stramenopiles</taxon>
        <taxon>Oomycota</taxon>
        <taxon>Peronosporomycetes</taxon>
        <taxon>Peronosporales</taxon>
        <taxon>Peronosporaceae</taxon>
        <taxon>Phytophthora</taxon>
    </lineage>
</organism>
<gene>
    <name evidence="2" type="ORF">PC115_g24830</name>
</gene>
<reference evidence="2" key="1">
    <citation type="submission" date="2018-10" db="EMBL/GenBank/DDBJ databases">
        <title>Effector identification in a new, highly contiguous assembly of the strawberry crown rot pathogen Phytophthora cactorum.</title>
        <authorList>
            <person name="Armitage A.D."/>
            <person name="Nellist C.F."/>
            <person name="Bates H."/>
            <person name="Vickerstaff R.J."/>
            <person name="Harrison R.J."/>
        </authorList>
    </citation>
    <scope>NUCLEOTIDE SEQUENCE</scope>
    <source>
        <strain evidence="2">4032</strain>
    </source>
</reference>
<proteinExistence type="predicted"/>
<feature type="compositionally biased region" description="Pro residues" evidence="1">
    <location>
        <begin position="50"/>
        <end position="63"/>
    </location>
</feature>
<evidence type="ECO:0000313" key="2">
    <source>
        <dbReference type="EMBL" id="KAG2871467.1"/>
    </source>
</evidence>
<dbReference type="Proteomes" id="UP000774804">
    <property type="component" value="Unassembled WGS sequence"/>
</dbReference>